<sequence length="47" mass="5014">MRRIAGSYFNEAGGVTIASYTGTCEDNLIIDIDLASDGEVTECINTI</sequence>
<reference evidence="1" key="1">
    <citation type="submission" date="2020-05" db="EMBL/GenBank/DDBJ databases">
        <authorList>
            <person name="Chiriac C."/>
            <person name="Salcher M."/>
            <person name="Ghai R."/>
            <person name="Kavagutti S V."/>
        </authorList>
    </citation>
    <scope>NUCLEOTIDE SEQUENCE</scope>
</reference>
<name>A0A6J5ZND1_9ZZZZ</name>
<protein>
    <submittedName>
        <fullName evidence="1">Unannotated protein</fullName>
    </submittedName>
</protein>
<organism evidence="1">
    <name type="scientific">freshwater metagenome</name>
    <dbReference type="NCBI Taxonomy" id="449393"/>
    <lineage>
        <taxon>unclassified sequences</taxon>
        <taxon>metagenomes</taxon>
        <taxon>ecological metagenomes</taxon>
    </lineage>
</organism>
<gene>
    <name evidence="1" type="ORF">UFOPK3770_01117</name>
</gene>
<proteinExistence type="predicted"/>
<accession>A0A6J5ZND1</accession>
<evidence type="ECO:0000313" key="1">
    <source>
        <dbReference type="EMBL" id="CAB4342826.1"/>
    </source>
</evidence>
<dbReference type="EMBL" id="CAESAJ010000147">
    <property type="protein sequence ID" value="CAB4342826.1"/>
    <property type="molecule type" value="Genomic_DNA"/>
</dbReference>
<dbReference type="AlphaFoldDB" id="A0A6J5ZND1"/>